<feature type="transmembrane region" description="Helical" evidence="1">
    <location>
        <begin position="49"/>
        <end position="67"/>
    </location>
</feature>
<feature type="transmembrane region" description="Helical" evidence="1">
    <location>
        <begin position="18"/>
        <end position="37"/>
    </location>
</feature>
<keyword evidence="1" id="KW-0812">Transmembrane</keyword>
<accession>A0A345T6G2</accession>
<dbReference type="KEGG" id="stri:C7M71_021225"/>
<dbReference type="OrthoDB" id="4284397at2"/>
<dbReference type="EMBL" id="CP031264">
    <property type="protein sequence ID" value="AXI81567.1"/>
    <property type="molecule type" value="Genomic_DNA"/>
</dbReference>
<protein>
    <submittedName>
        <fullName evidence="2">Uncharacterized protein</fullName>
    </submittedName>
</protein>
<dbReference type="Proteomes" id="UP000249340">
    <property type="component" value="Chromosome"/>
</dbReference>
<reference evidence="3" key="1">
    <citation type="submission" date="2018-07" db="EMBL/GenBank/DDBJ databases">
        <title>Streptacidiphilus bronchialis DSM 106435 chromosome.</title>
        <authorList>
            <person name="Batra D."/>
            <person name="Gulvik C.A."/>
        </authorList>
    </citation>
    <scope>NUCLEOTIDE SEQUENCE [LARGE SCALE GENOMIC DNA]</scope>
    <source>
        <strain evidence="3">DSM 106435</strain>
    </source>
</reference>
<organism evidence="2 3">
    <name type="scientific">Peterkaempfera bronchialis</name>
    <dbReference type="NCBI Taxonomy" id="2126346"/>
    <lineage>
        <taxon>Bacteria</taxon>
        <taxon>Bacillati</taxon>
        <taxon>Actinomycetota</taxon>
        <taxon>Actinomycetes</taxon>
        <taxon>Kitasatosporales</taxon>
        <taxon>Streptomycetaceae</taxon>
        <taxon>Peterkaempfera</taxon>
    </lineage>
</organism>
<evidence type="ECO:0000313" key="3">
    <source>
        <dbReference type="Proteomes" id="UP000249340"/>
    </source>
</evidence>
<keyword evidence="1" id="KW-0472">Membrane</keyword>
<name>A0A345T6G2_9ACTN</name>
<evidence type="ECO:0000256" key="1">
    <source>
        <dbReference type="SAM" id="Phobius"/>
    </source>
</evidence>
<keyword evidence="1" id="KW-1133">Transmembrane helix</keyword>
<gene>
    <name evidence="2" type="ORF">C7M71_021225</name>
</gene>
<keyword evidence="3" id="KW-1185">Reference proteome</keyword>
<proteinExistence type="predicted"/>
<sequence>MKESKAAKLKGFKHSRPGLYLGIGSSAFGAIGVIRDARAARGERDTLKLVNAVVAAVALVTSTALLIRELKQLGDDDILLG</sequence>
<evidence type="ECO:0000313" key="2">
    <source>
        <dbReference type="EMBL" id="AXI81567.1"/>
    </source>
</evidence>
<dbReference type="AlphaFoldDB" id="A0A345T6G2"/>